<dbReference type="Gene3D" id="3.10.310.10">
    <property type="entry name" value="Diaminopimelate Epimerase, Chain A, domain 1"/>
    <property type="match status" value="2"/>
</dbReference>
<dbReference type="SUPFAM" id="SSF54506">
    <property type="entry name" value="Diaminopimelate epimerase-like"/>
    <property type="match status" value="1"/>
</dbReference>
<evidence type="ECO:0000313" key="5">
    <source>
        <dbReference type="Proteomes" id="UP000054010"/>
    </source>
</evidence>
<dbReference type="PIRSF" id="PIRSF016184">
    <property type="entry name" value="PhzC_PhzF"/>
    <property type="match status" value="1"/>
</dbReference>
<reference evidence="4 5" key="1">
    <citation type="journal article" date="2011" name="J. Bacteriol.">
        <title>Draft genome sequence of the anoxygenic filamentous phototrophic bacterium Oscillochloris trichoides subsp. DG-6.</title>
        <authorList>
            <person name="Kuznetsov B.B."/>
            <person name="Ivanovsky R.N."/>
            <person name="Keppen O.I."/>
            <person name="Sukhacheva M.V."/>
            <person name="Bumazhkin B.K."/>
            <person name="Patutina E.O."/>
            <person name="Beletsky A.V."/>
            <person name="Mardanov A.V."/>
            <person name="Baslerov R.V."/>
            <person name="Panteleeva A.N."/>
            <person name="Kolganova T.V."/>
            <person name="Ravin N.V."/>
            <person name="Skryabin K.G."/>
        </authorList>
    </citation>
    <scope>NUCLEOTIDE SEQUENCE [LARGE SCALE GENOMIC DNA]</scope>
    <source>
        <strain evidence="4 5">DG-6</strain>
    </source>
</reference>
<dbReference type="eggNOG" id="COG0384">
    <property type="taxonomic scope" value="Bacteria"/>
</dbReference>
<comment type="similarity">
    <text evidence="1">Belongs to the PhzF family.</text>
</comment>
<feature type="active site" evidence="3">
    <location>
        <position position="46"/>
    </location>
</feature>
<evidence type="ECO:0000256" key="1">
    <source>
        <dbReference type="ARBA" id="ARBA00008270"/>
    </source>
</evidence>
<dbReference type="PANTHER" id="PTHR13774:SF17">
    <property type="entry name" value="PHENAZINE BIOSYNTHESIS-LIKE DOMAIN-CONTAINING PROTEIN"/>
    <property type="match status" value="1"/>
</dbReference>
<dbReference type="GO" id="GO:0016853">
    <property type="term" value="F:isomerase activity"/>
    <property type="evidence" value="ECO:0007669"/>
    <property type="project" value="UniProtKB-KW"/>
</dbReference>
<dbReference type="InterPro" id="IPR003719">
    <property type="entry name" value="Phenazine_PhzF-like"/>
</dbReference>
<evidence type="ECO:0000256" key="3">
    <source>
        <dbReference type="PIRSR" id="PIRSR016184-1"/>
    </source>
</evidence>
<comment type="caution">
    <text evidence="4">The sequence shown here is derived from an EMBL/GenBank/DDBJ whole genome shotgun (WGS) entry which is preliminary data.</text>
</comment>
<organism evidence="4 5">
    <name type="scientific">Oscillochloris trichoides DG-6</name>
    <dbReference type="NCBI Taxonomy" id="765420"/>
    <lineage>
        <taxon>Bacteria</taxon>
        <taxon>Bacillati</taxon>
        <taxon>Chloroflexota</taxon>
        <taxon>Chloroflexia</taxon>
        <taxon>Chloroflexales</taxon>
        <taxon>Chloroflexineae</taxon>
        <taxon>Oscillochloridaceae</taxon>
        <taxon>Oscillochloris</taxon>
    </lineage>
</organism>
<evidence type="ECO:0000256" key="2">
    <source>
        <dbReference type="ARBA" id="ARBA00023235"/>
    </source>
</evidence>
<proteinExistence type="inferred from homology"/>
<keyword evidence="2" id="KW-0413">Isomerase</keyword>
<dbReference type="PANTHER" id="PTHR13774">
    <property type="entry name" value="PHENAZINE BIOSYNTHESIS PROTEIN"/>
    <property type="match status" value="1"/>
</dbReference>
<dbReference type="GO" id="GO:0005737">
    <property type="term" value="C:cytoplasm"/>
    <property type="evidence" value="ECO:0007669"/>
    <property type="project" value="TreeGrafter"/>
</dbReference>
<name>E1IDX2_9CHLR</name>
<sequence length="262" mass="28587">MTIPIIQVDAFTATPFHGNPAAVCVLPAAADAAWMQQVAQEMNLSETAFVVRRADGDFDLRWFTPLVEVDLCGHATLATAHVLWQAGHLEVGAQARFHTRSGVLTANQDQDWIVLDFPATPPESVEPPPGLAHALGIEPVAVARSKFDYLVEVKHESLVRHLRPNFSLLRDLPVRGIMVTSRGTEPYDFVSRFFAPAVGVDEDPVTGSAHCCLTPYWSAKLDRATFLAYQASPRGGTLRVELRGDRVLLAGQAVTVLRGELV</sequence>
<dbReference type="NCBIfam" id="TIGR00654">
    <property type="entry name" value="PhzF_family"/>
    <property type="match status" value="1"/>
</dbReference>
<dbReference type="AlphaFoldDB" id="E1IDX2"/>
<dbReference type="Proteomes" id="UP000054010">
    <property type="component" value="Unassembled WGS sequence"/>
</dbReference>
<evidence type="ECO:0000313" key="4">
    <source>
        <dbReference type="EMBL" id="EFO80583.1"/>
    </source>
</evidence>
<dbReference type="Pfam" id="PF02567">
    <property type="entry name" value="PhzC-PhzF"/>
    <property type="match status" value="1"/>
</dbReference>
<dbReference type="EMBL" id="ADVR01000048">
    <property type="protein sequence ID" value="EFO80583.1"/>
    <property type="molecule type" value="Genomic_DNA"/>
</dbReference>
<protein>
    <submittedName>
        <fullName evidence="4">Phenazine biosynthesis protein PhzF family</fullName>
    </submittedName>
</protein>
<gene>
    <name evidence="4" type="ORF">OSCT_1523</name>
</gene>
<keyword evidence="5" id="KW-1185">Reference proteome</keyword>
<dbReference type="HOGENOM" id="CLU_048756_2_1_0"/>
<dbReference type="OrthoDB" id="9788221at2"/>
<accession>E1IDX2</accession>